<evidence type="ECO:0000256" key="1">
    <source>
        <dbReference type="SAM" id="Phobius"/>
    </source>
</evidence>
<feature type="transmembrane region" description="Helical" evidence="1">
    <location>
        <begin position="44"/>
        <end position="63"/>
    </location>
</feature>
<evidence type="ECO:0000313" key="5">
    <source>
        <dbReference type="Proteomes" id="UP000194977"/>
    </source>
</evidence>
<accession>A0A2C9XVV1</accession>
<gene>
    <name evidence="3" type="ORF">B6C91_12755</name>
    <name evidence="2" type="ORF">B6D08_11970</name>
</gene>
<evidence type="ECO:0000313" key="4">
    <source>
        <dbReference type="Proteomes" id="UP000194800"/>
    </source>
</evidence>
<sequence length="102" mass="12666">MIIEWIGFIFLFVFNFFVWFYFFFRATNYHNDRSLNLKRIGAIIYYLFVFGYNFYMMWLSVIHFDPHQDKILTTFIDWVIIINIPLIMFFLLSLKPLPKNRK</sequence>
<evidence type="ECO:0000313" key="3">
    <source>
        <dbReference type="EMBL" id="OTQ08316.1"/>
    </source>
</evidence>
<dbReference type="Proteomes" id="UP000194977">
    <property type="component" value="Unassembled WGS sequence"/>
</dbReference>
<keyword evidence="1" id="KW-0472">Membrane</keyword>
<comment type="caution">
    <text evidence="2">The sequence shown here is derived from an EMBL/GenBank/DDBJ whole genome shotgun (WGS) entry which is preliminary data.</text>
</comment>
<name>A0A2C9XVV1_9GAMM</name>
<keyword evidence="1" id="KW-0812">Transmembrane</keyword>
<keyword evidence="4" id="KW-1185">Reference proteome</keyword>
<evidence type="ECO:0000313" key="2">
    <source>
        <dbReference type="EMBL" id="OTP98211.1"/>
    </source>
</evidence>
<dbReference type="AlphaFoldDB" id="A0A2C9XVV1"/>
<keyword evidence="1" id="KW-1133">Transmembrane helix</keyword>
<organism evidence="2 5">
    <name type="scientific">Gilliamella apicola</name>
    <dbReference type="NCBI Taxonomy" id="1196095"/>
    <lineage>
        <taxon>Bacteria</taxon>
        <taxon>Pseudomonadati</taxon>
        <taxon>Pseudomonadota</taxon>
        <taxon>Gammaproteobacteria</taxon>
        <taxon>Orbales</taxon>
        <taxon>Orbaceae</taxon>
        <taxon>Gilliamella</taxon>
    </lineage>
</organism>
<protein>
    <submittedName>
        <fullName evidence="2">Uncharacterized protein</fullName>
    </submittedName>
</protein>
<dbReference type="EMBL" id="NART01000092">
    <property type="protein sequence ID" value="OTQ08316.1"/>
    <property type="molecule type" value="Genomic_DNA"/>
</dbReference>
<dbReference type="EMBL" id="NARP01000036">
    <property type="protein sequence ID" value="OTP98211.1"/>
    <property type="molecule type" value="Genomic_DNA"/>
</dbReference>
<feature type="transmembrane region" description="Helical" evidence="1">
    <location>
        <begin position="75"/>
        <end position="94"/>
    </location>
</feature>
<dbReference type="Proteomes" id="UP000194800">
    <property type="component" value="Unassembled WGS sequence"/>
</dbReference>
<feature type="transmembrane region" description="Helical" evidence="1">
    <location>
        <begin position="6"/>
        <end position="24"/>
    </location>
</feature>
<proteinExistence type="predicted"/>
<reference evidence="4 5" key="1">
    <citation type="submission" date="2017-03" db="EMBL/GenBank/DDBJ databases">
        <title>Comparative genomics of honeybee gut symbionts reveal geographically distinct and subgroup specific antibiotic resistance.</title>
        <authorList>
            <person name="Ludvigsen J."/>
            <person name="Porcellato D."/>
            <person name="Labee-Lund T.M."/>
            <person name="Amdam G.V."/>
            <person name="Rudi K."/>
        </authorList>
    </citation>
    <scope>NUCLEOTIDE SEQUENCE [LARGE SCALE GENOMIC DNA]</scope>
    <source>
        <strain evidence="2 5">A-7-12</strain>
        <strain evidence="3 4">A-9-12</strain>
    </source>
</reference>